<dbReference type="Pfam" id="PF00134">
    <property type="entry name" value="Cyclin_N"/>
    <property type="match status" value="1"/>
</dbReference>
<feature type="compositionally biased region" description="Polar residues" evidence="13">
    <location>
        <begin position="744"/>
        <end position="753"/>
    </location>
</feature>
<dbReference type="CDD" id="cd20539">
    <property type="entry name" value="CYCLIN_CCNT_rpt2"/>
    <property type="match status" value="1"/>
</dbReference>
<dbReference type="InterPro" id="IPR006671">
    <property type="entry name" value="Cyclin_N"/>
</dbReference>
<keyword evidence="10" id="KW-0539">Nucleus</keyword>
<feature type="compositionally biased region" description="Low complexity" evidence="13">
    <location>
        <begin position="365"/>
        <end position="379"/>
    </location>
</feature>
<dbReference type="InterPro" id="IPR013763">
    <property type="entry name" value="Cyclin-like_dom"/>
</dbReference>
<gene>
    <name evidence="15" type="ORF">AFUS01_LOCUS10379</name>
</gene>
<feature type="region of interest" description="Disordered" evidence="13">
    <location>
        <begin position="744"/>
        <end position="921"/>
    </location>
</feature>
<evidence type="ECO:0000256" key="3">
    <source>
        <dbReference type="ARBA" id="ARBA00022499"/>
    </source>
</evidence>
<evidence type="ECO:0000256" key="1">
    <source>
        <dbReference type="ARBA" id="ARBA00004123"/>
    </source>
</evidence>
<dbReference type="Proteomes" id="UP000708208">
    <property type="component" value="Unassembled WGS sequence"/>
</dbReference>
<feature type="compositionally biased region" description="Low complexity" evidence="13">
    <location>
        <begin position="418"/>
        <end position="430"/>
    </location>
</feature>
<dbReference type="OrthoDB" id="25002at2759"/>
<dbReference type="CDD" id="cd20538">
    <property type="entry name" value="CYCLIN_CCNT_rpt1"/>
    <property type="match status" value="1"/>
</dbReference>
<keyword evidence="11" id="KW-0131">Cell cycle</keyword>
<evidence type="ECO:0000313" key="15">
    <source>
        <dbReference type="EMBL" id="CAG7721140.1"/>
    </source>
</evidence>
<name>A0A8J2P0H1_9HEXA</name>
<proteinExistence type="inferred from homology"/>
<evidence type="ECO:0000256" key="8">
    <source>
        <dbReference type="ARBA" id="ARBA00023127"/>
    </source>
</evidence>
<evidence type="ECO:0000256" key="11">
    <source>
        <dbReference type="ARBA" id="ARBA00023306"/>
    </source>
</evidence>
<feature type="compositionally biased region" description="Polar residues" evidence="13">
    <location>
        <begin position="311"/>
        <end position="324"/>
    </location>
</feature>
<accession>A0A8J2P0H1</accession>
<organism evidence="15 16">
    <name type="scientific">Allacma fusca</name>
    <dbReference type="NCBI Taxonomy" id="39272"/>
    <lineage>
        <taxon>Eukaryota</taxon>
        <taxon>Metazoa</taxon>
        <taxon>Ecdysozoa</taxon>
        <taxon>Arthropoda</taxon>
        <taxon>Hexapoda</taxon>
        <taxon>Collembola</taxon>
        <taxon>Symphypleona</taxon>
        <taxon>Sminthuridae</taxon>
        <taxon>Allacma</taxon>
    </lineage>
</organism>
<dbReference type="GO" id="GO:0016538">
    <property type="term" value="F:cyclin-dependent protein serine/threonine kinase regulator activity"/>
    <property type="evidence" value="ECO:0007669"/>
    <property type="project" value="InterPro"/>
</dbReference>
<feature type="compositionally biased region" description="Basic residues" evidence="13">
    <location>
        <begin position="873"/>
        <end position="883"/>
    </location>
</feature>
<feature type="compositionally biased region" description="Basic and acidic residues" evidence="13">
    <location>
        <begin position="824"/>
        <end position="837"/>
    </location>
</feature>
<sequence>MASQVSPNTVVPTTPMEDRAEDGPNGPDPNRWFFEKERLETTPSRKCGIDADKELTYRQQSANFIQDMGQRLQVNQLCINTAIVYMHRFYMYHSFSHFHRNHVSTASIFLAAKVEEQPRKLEHVIKVAHYCLNRESPPIDTKSENYAEQTSELVMTENILLQTLGFDINIDHPHTHVVKCCQLVRASKDLAQTSYFMATNSLHLTTMCLQYKPTVVACVCIHLTCKWSNWEIPRSKEGRDWFWYVDDTVTIDQLEKLTTEFLAIFDKSPSRLKKKILSLNQASGGSSLALSAFPTLNMDPTNSPGAPRSHSPATPQPGSNSTLGKRSGPSIKPGGSQVNNKQPKVNGGIGHHAIKPPHGSQVLPSNISSKHPHYSSSGSKAVGPPGSHHGAKDAHNLQQHGKPLGHHHSGHPTQAYPHGSSNRPSSSHSHSSGHHSQGHAPPTGQPPKPPSSSHAMSGQQHPSKPLHQQPSKVPYNYNTKSQPPAGGQPPPKPSSSSSALQSASNTPVNKSHQPQSFNQVKKPYQDSASRRENPPDFNGRRENSDDMNRRNNLNSQHSRTRLPDTKTGELYGTGPSVTSNLPAVSLPFNAVTTSEPSRIWGDSGNSVTEPRIPVGRPSSLFSPDPELIESSNFLSSSIQSIVKSELSPIGDVAVGAKGGDVSSDNPFSMPPAVSCSALFPNLFEFGMGGRSSNNDGYFGDTKPELASAGTSDDTKPEPAPVLSTVPASTSSLTTVSVPMNLMTSKAEVTSPASRVTDAGEGEPSHKKIKKNKKEKHKHKDKEKDRHEEKKERKDKEEKKHKDKNRDKSRDDKKHKEKHKKEKHKEKERDRSKAKGTDGTDSLGCTDPAGTGSRIKINLGSRMLQDVQPTDKQKSKHSSKKHSSKSNPAAVESSNTPSIKLKIVPLRPPTNDDKIAYTSKPN</sequence>
<evidence type="ECO:0000313" key="16">
    <source>
        <dbReference type="Proteomes" id="UP000708208"/>
    </source>
</evidence>
<feature type="compositionally biased region" description="Polar residues" evidence="13">
    <location>
        <begin position="1"/>
        <end position="12"/>
    </location>
</feature>
<dbReference type="SMART" id="SM00385">
    <property type="entry name" value="CYCLIN"/>
    <property type="match status" value="2"/>
</dbReference>
<feature type="compositionally biased region" description="Low complexity" evidence="13">
    <location>
        <begin position="494"/>
        <end position="504"/>
    </location>
</feature>
<feature type="domain" description="Cyclin-like" evidence="14">
    <location>
        <begin position="175"/>
        <end position="263"/>
    </location>
</feature>
<evidence type="ECO:0000256" key="10">
    <source>
        <dbReference type="ARBA" id="ARBA00023242"/>
    </source>
</evidence>
<feature type="compositionally biased region" description="Basic residues" evidence="13">
    <location>
        <begin position="766"/>
        <end position="780"/>
    </location>
</feature>
<evidence type="ECO:0000256" key="12">
    <source>
        <dbReference type="RuleBase" id="RU000383"/>
    </source>
</evidence>
<evidence type="ECO:0000256" key="7">
    <source>
        <dbReference type="ARBA" id="ARBA00023015"/>
    </source>
</evidence>
<dbReference type="GO" id="GO:0005634">
    <property type="term" value="C:nucleus"/>
    <property type="evidence" value="ECO:0007669"/>
    <property type="project" value="UniProtKB-SubCell"/>
</dbReference>
<feature type="domain" description="Cyclin-like" evidence="14">
    <location>
        <begin position="63"/>
        <end position="162"/>
    </location>
</feature>
<dbReference type="EMBL" id="CAJVCH010076950">
    <property type="protein sequence ID" value="CAG7721140.1"/>
    <property type="molecule type" value="Genomic_DNA"/>
</dbReference>
<evidence type="ECO:0000256" key="5">
    <source>
        <dbReference type="ARBA" id="ARBA00022618"/>
    </source>
</evidence>
<dbReference type="InterPro" id="IPR043198">
    <property type="entry name" value="Cyclin/Ssn8"/>
</dbReference>
<evidence type="ECO:0000256" key="6">
    <source>
        <dbReference type="ARBA" id="ARBA00022843"/>
    </source>
</evidence>
<dbReference type="GO" id="GO:0006357">
    <property type="term" value="P:regulation of transcription by RNA polymerase II"/>
    <property type="evidence" value="ECO:0007669"/>
    <property type="project" value="InterPro"/>
</dbReference>
<keyword evidence="4" id="KW-0597">Phosphoprotein</keyword>
<keyword evidence="5" id="KW-0132">Cell division</keyword>
<feature type="region of interest" description="Disordered" evidence="13">
    <location>
        <begin position="594"/>
        <end position="620"/>
    </location>
</feature>
<keyword evidence="6" id="KW-0832">Ubl conjugation</keyword>
<keyword evidence="8 12" id="KW-0195">Cyclin</keyword>
<evidence type="ECO:0000256" key="2">
    <source>
        <dbReference type="ARBA" id="ARBA00008638"/>
    </source>
</evidence>
<dbReference type="PANTHER" id="PTHR10026">
    <property type="entry name" value="CYCLIN"/>
    <property type="match status" value="1"/>
</dbReference>
<feature type="compositionally biased region" description="Polar residues" evidence="13">
    <location>
        <begin position="505"/>
        <end position="519"/>
    </location>
</feature>
<reference evidence="15" key="1">
    <citation type="submission" date="2021-06" db="EMBL/GenBank/DDBJ databases">
        <authorList>
            <person name="Hodson N. C."/>
            <person name="Mongue J. A."/>
            <person name="Jaron S. K."/>
        </authorList>
    </citation>
    <scope>NUCLEOTIDE SEQUENCE</scope>
</reference>
<keyword evidence="16" id="KW-1185">Reference proteome</keyword>
<feature type="region of interest" description="Disordered" evidence="13">
    <location>
        <begin position="1"/>
        <end position="30"/>
    </location>
</feature>
<feature type="compositionally biased region" description="Basic residues" evidence="13">
    <location>
        <begin position="814"/>
        <end position="823"/>
    </location>
</feature>
<dbReference type="FunFam" id="1.10.472.10:FF:000009">
    <property type="entry name" value="cyclin-T2 isoform X1"/>
    <property type="match status" value="1"/>
</dbReference>
<feature type="compositionally biased region" description="Basic and acidic residues" evidence="13">
    <location>
        <begin position="528"/>
        <end position="549"/>
    </location>
</feature>
<feature type="region of interest" description="Disordered" evidence="13">
    <location>
        <begin position="694"/>
        <end position="727"/>
    </location>
</feature>
<dbReference type="FunFam" id="1.10.472.10:FF:000004">
    <property type="entry name" value="Cyclin T2"/>
    <property type="match status" value="1"/>
</dbReference>
<evidence type="ECO:0000256" key="4">
    <source>
        <dbReference type="ARBA" id="ARBA00022553"/>
    </source>
</evidence>
<comment type="caution">
    <text evidence="15">The sequence shown here is derived from an EMBL/GenBank/DDBJ whole genome shotgun (WGS) entry which is preliminary data.</text>
</comment>
<keyword evidence="3" id="KW-1017">Isopeptide bond</keyword>
<protein>
    <recommendedName>
        <fullName evidence="14">Cyclin-like domain-containing protein</fullName>
    </recommendedName>
</protein>
<dbReference type="Pfam" id="PF21797">
    <property type="entry name" value="CycT2-like_C"/>
    <property type="match status" value="1"/>
</dbReference>
<feature type="compositionally biased region" description="Basic and acidic residues" evidence="13">
    <location>
        <begin position="781"/>
        <end position="813"/>
    </location>
</feature>
<dbReference type="GO" id="GO:0051301">
    <property type="term" value="P:cell division"/>
    <property type="evidence" value="ECO:0007669"/>
    <property type="project" value="UniProtKB-KW"/>
</dbReference>
<feature type="compositionally biased region" description="Polar residues" evidence="13">
    <location>
        <begin position="454"/>
        <end position="479"/>
    </location>
</feature>
<keyword evidence="9" id="KW-0804">Transcription</keyword>
<dbReference type="AlphaFoldDB" id="A0A8J2P0H1"/>
<comment type="subcellular location">
    <subcellularLocation>
        <location evidence="1">Nucleus</location>
    </subcellularLocation>
</comment>
<evidence type="ECO:0000256" key="9">
    <source>
        <dbReference type="ARBA" id="ARBA00023163"/>
    </source>
</evidence>
<evidence type="ECO:0000259" key="14">
    <source>
        <dbReference type="SMART" id="SM00385"/>
    </source>
</evidence>
<evidence type="ECO:0000256" key="13">
    <source>
        <dbReference type="SAM" id="MobiDB-lite"/>
    </source>
</evidence>
<keyword evidence="7" id="KW-0805">Transcription regulation</keyword>
<feature type="region of interest" description="Disordered" evidence="13">
    <location>
        <begin position="293"/>
        <end position="582"/>
    </location>
</feature>
<comment type="similarity">
    <text evidence="2">Belongs to the cyclin family. Cyclin C subfamily.</text>
</comment>